<dbReference type="EnsemblMetazoa" id="AALFPA23_009488.R13055">
    <property type="protein sequence ID" value="AALFPA23_009488.P13055"/>
    <property type="gene ID" value="AALFPA23_009488"/>
</dbReference>
<evidence type="ECO:0000313" key="9">
    <source>
        <dbReference type="EnsemblMetazoa" id="AALFPA23_009488.P13055"/>
    </source>
</evidence>
<feature type="compositionally biased region" description="Acidic residues" evidence="6">
    <location>
        <begin position="545"/>
        <end position="555"/>
    </location>
</feature>
<keyword evidence="5" id="KW-0175">Coiled coil</keyword>
<accession>A0ABM1YIJ9</accession>
<feature type="compositionally biased region" description="Low complexity" evidence="6">
    <location>
        <begin position="2984"/>
        <end position="2999"/>
    </location>
</feature>
<evidence type="ECO:0000256" key="2">
    <source>
        <dbReference type="ARBA" id="ARBA00022443"/>
    </source>
</evidence>
<dbReference type="SMART" id="SM00459">
    <property type="entry name" value="Sorb"/>
    <property type="match status" value="1"/>
</dbReference>
<keyword evidence="3" id="KW-0965">Cell junction</keyword>
<evidence type="ECO:0000256" key="6">
    <source>
        <dbReference type="SAM" id="MobiDB-lite"/>
    </source>
</evidence>
<feature type="compositionally biased region" description="Low complexity" evidence="6">
    <location>
        <begin position="747"/>
        <end position="761"/>
    </location>
</feature>
<feature type="region of interest" description="Disordered" evidence="6">
    <location>
        <begin position="1890"/>
        <end position="1995"/>
    </location>
</feature>
<feature type="compositionally biased region" description="Low complexity" evidence="6">
    <location>
        <begin position="1897"/>
        <end position="1912"/>
    </location>
</feature>
<dbReference type="GeneID" id="109398403"/>
<feature type="compositionally biased region" description="Polar residues" evidence="6">
    <location>
        <begin position="999"/>
        <end position="1008"/>
    </location>
</feature>
<dbReference type="CDD" id="cd11781">
    <property type="entry name" value="SH3_Sorbs_1"/>
    <property type="match status" value="1"/>
</dbReference>
<feature type="compositionally biased region" description="Basic and acidic residues" evidence="6">
    <location>
        <begin position="433"/>
        <end position="444"/>
    </location>
</feature>
<feature type="domain" description="SH3" evidence="7">
    <location>
        <begin position="3098"/>
        <end position="3157"/>
    </location>
</feature>
<feature type="region of interest" description="Disordered" evidence="6">
    <location>
        <begin position="191"/>
        <end position="376"/>
    </location>
</feature>
<feature type="compositionally biased region" description="Pro residues" evidence="6">
    <location>
        <begin position="445"/>
        <end position="470"/>
    </location>
</feature>
<dbReference type="InterPro" id="IPR003127">
    <property type="entry name" value="SoHo_dom"/>
</dbReference>
<reference evidence="10" key="1">
    <citation type="journal article" date="2015" name="Proc. Natl. Acad. Sci. U.S.A.">
        <title>Genome sequence of the Asian Tiger mosquito, Aedes albopictus, reveals insights into its biology, genetics, and evolution.</title>
        <authorList>
            <person name="Chen X.G."/>
            <person name="Jiang X."/>
            <person name="Gu J."/>
            <person name="Xu M."/>
            <person name="Wu Y."/>
            <person name="Deng Y."/>
            <person name="Zhang C."/>
            <person name="Bonizzoni M."/>
            <person name="Dermauw W."/>
            <person name="Vontas J."/>
            <person name="Armbruster P."/>
            <person name="Huang X."/>
            <person name="Yang Y."/>
            <person name="Zhang H."/>
            <person name="He W."/>
            <person name="Peng H."/>
            <person name="Liu Y."/>
            <person name="Wu K."/>
            <person name="Chen J."/>
            <person name="Lirakis M."/>
            <person name="Topalis P."/>
            <person name="Van Leeuwen T."/>
            <person name="Hall A.B."/>
            <person name="Jiang X."/>
            <person name="Thorpe C."/>
            <person name="Mueller R.L."/>
            <person name="Sun C."/>
            <person name="Waterhouse R.M."/>
            <person name="Yan G."/>
            <person name="Tu Z.J."/>
            <person name="Fang X."/>
            <person name="James A.A."/>
        </authorList>
    </citation>
    <scope>NUCLEOTIDE SEQUENCE [LARGE SCALE GENOMIC DNA]</scope>
    <source>
        <strain evidence="10">Foshan</strain>
    </source>
</reference>
<feature type="compositionally biased region" description="Low complexity" evidence="6">
    <location>
        <begin position="898"/>
        <end position="912"/>
    </location>
</feature>
<feature type="region of interest" description="Disordered" evidence="6">
    <location>
        <begin position="1479"/>
        <end position="1502"/>
    </location>
</feature>
<feature type="compositionally biased region" description="Pro residues" evidence="6">
    <location>
        <begin position="482"/>
        <end position="491"/>
    </location>
</feature>
<reference evidence="9" key="2">
    <citation type="submission" date="2025-05" db="UniProtKB">
        <authorList>
            <consortium name="EnsemblMetazoa"/>
        </authorList>
    </citation>
    <scope>IDENTIFICATION</scope>
    <source>
        <strain evidence="9">Foshan</strain>
    </source>
</reference>
<feature type="compositionally biased region" description="Basic and acidic residues" evidence="6">
    <location>
        <begin position="342"/>
        <end position="360"/>
    </location>
</feature>
<feature type="compositionally biased region" description="Basic and acidic residues" evidence="6">
    <location>
        <begin position="31"/>
        <end position="41"/>
    </location>
</feature>
<dbReference type="SMART" id="SM00326">
    <property type="entry name" value="SH3"/>
    <property type="match status" value="2"/>
</dbReference>
<dbReference type="InterPro" id="IPR036028">
    <property type="entry name" value="SH3-like_dom_sf"/>
</dbReference>
<feature type="compositionally biased region" description="Gly residues" evidence="6">
    <location>
        <begin position="1052"/>
        <end position="1061"/>
    </location>
</feature>
<feature type="domain" description="SoHo" evidence="8">
    <location>
        <begin position="1365"/>
        <end position="1428"/>
    </location>
</feature>
<dbReference type="Proteomes" id="UP000069940">
    <property type="component" value="Unassembled WGS sequence"/>
</dbReference>
<feature type="region of interest" description="Disordered" evidence="6">
    <location>
        <begin position="405"/>
        <end position="591"/>
    </location>
</feature>
<feature type="compositionally biased region" description="Acidic residues" evidence="6">
    <location>
        <begin position="329"/>
        <end position="341"/>
    </location>
</feature>
<feature type="compositionally biased region" description="Low complexity" evidence="6">
    <location>
        <begin position="1313"/>
        <end position="1326"/>
    </location>
</feature>
<evidence type="ECO:0000256" key="1">
    <source>
        <dbReference type="ARBA" id="ARBA00004282"/>
    </source>
</evidence>
<feature type="compositionally biased region" description="Basic residues" evidence="6">
    <location>
        <begin position="2880"/>
        <end position="2889"/>
    </location>
</feature>
<feature type="region of interest" description="Disordered" evidence="6">
    <location>
        <begin position="2971"/>
        <end position="3004"/>
    </location>
</feature>
<feature type="domain" description="SH3" evidence="7">
    <location>
        <begin position="3168"/>
        <end position="3227"/>
    </location>
</feature>
<evidence type="ECO:0008006" key="11">
    <source>
        <dbReference type="Google" id="ProtNLM"/>
    </source>
</evidence>
<dbReference type="Gene3D" id="2.30.30.40">
    <property type="entry name" value="SH3 Domains"/>
    <property type="match status" value="2"/>
</dbReference>
<evidence type="ECO:0000313" key="10">
    <source>
        <dbReference type="Proteomes" id="UP000069940"/>
    </source>
</evidence>
<feature type="compositionally biased region" description="Basic and acidic residues" evidence="6">
    <location>
        <begin position="1104"/>
        <end position="1114"/>
    </location>
</feature>
<feature type="compositionally biased region" description="Polar residues" evidence="6">
    <location>
        <begin position="316"/>
        <end position="325"/>
    </location>
</feature>
<feature type="compositionally biased region" description="Polar residues" evidence="6">
    <location>
        <begin position="1216"/>
        <end position="1225"/>
    </location>
</feature>
<feature type="region of interest" description="Disordered" evidence="6">
    <location>
        <begin position="2758"/>
        <end position="2838"/>
    </location>
</feature>
<feature type="compositionally biased region" description="Low complexity" evidence="6">
    <location>
        <begin position="471"/>
        <end position="481"/>
    </location>
</feature>
<dbReference type="PROSITE" id="PS50002">
    <property type="entry name" value="SH3"/>
    <property type="match status" value="2"/>
</dbReference>
<feature type="region of interest" description="Disordered" evidence="6">
    <location>
        <begin position="81"/>
        <end position="126"/>
    </location>
</feature>
<feature type="region of interest" description="Disordered" evidence="6">
    <location>
        <begin position="631"/>
        <end position="663"/>
    </location>
</feature>
<feature type="region of interest" description="Disordered" evidence="6">
    <location>
        <begin position="999"/>
        <end position="1336"/>
    </location>
</feature>
<dbReference type="SUPFAM" id="SSF50044">
    <property type="entry name" value="SH3-domain"/>
    <property type="match status" value="2"/>
</dbReference>
<evidence type="ECO:0000259" key="7">
    <source>
        <dbReference type="PROSITE" id="PS50002"/>
    </source>
</evidence>
<feature type="compositionally biased region" description="Polar residues" evidence="6">
    <location>
        <begin position="1479"/>
        <end position="1488"/>
    </location>
</feature>
<evidence type="ECO:0000259" key="8">
    <source>
        <dbReference type="PROSITE" id="PS50831"/>
    </source>
</evidence>
<feature type="region of interest" description="Disordered" evidence="6">
    <location>
        <begin position="706"/>
        <end position="958"/>
    </location>
</feature>
<feature type="compositionally biased region" description="Low complexity" evidence="6">
    <location>
        <begin position="1184"/>
        <end position="1209"/>
    </location>
</feature>
<dbReference type="InterPro" id="IPR001452">
    <property type="entry name" value="SH3_domain"/>
</dbReference>
<organism evidence="9 10">
    <name type="scientific">Aedes albopictus</name>
    <name type="common">Asian tiger mosquito</name>
    <name type="synonym">Stegomyia albopicta</name>
    <dbReference type="NCBI Taxonomy" id="7160"/>
    <lineage>
        <taxon>Eukaryota</taxon>
        <taxon>Metazoa</taxon>
        <taxon>Ecdysozoa</taxon>
        <taxon>Arthropoda</taxon>
        <taxon>Hexapoda</taxon>
        <taxon>Insecta</taxon>
        <taxon>Pterygota</taxon>
        <taxon>Neoptera</taxon>
        <taxon>Endopterygota</taxon>
        <taxon>Diptera</taxon>
        <taxon>Nematocera</taxon>
        <taxon>Culicoidea</taxon>
        <taxon>Culicidae</taxon>
        <taxon>Culicinae</taxon>
        <taxon>Aedini</taxon>
        <taxon>Aedes</taxon>
        <taxon>Stegomyia</taxon>
    </lineage>
</organism>
<feature type="compositionally biased region" description="Polar residues" evidence="6">
    <location>
        <begin position="1913"/>
        <end position="1923"/>
    </location>
</feature>
<feature type="compositionally biased region" description="Acidic residues" evidence="6">
    <location>
        <begin position="102"/>
        <end position="111"/>
    </location>
</feature>
<feature type="compositionally biased region" description="Low complexity" evidence="6">
    <location>
        <begin position="1285"/>
        <end position="1306"/>
    </location>
</feature>
<name>A0ABM1YIJ9_AEDAL</name>
<feature type="compositionally biased region" description="Polar residues" evidence="6">
    <location>
        <begin position="716"/>
        <end position="726"/>
    </location>
</feature>
<evidence type="ECO:0000256" key="5">
    <source>
        <dbReference type="SAM" id="Coils"/>
    </source>
</evidence>
<evidence type="ECO:0000256" key="4">
    <source>
        <dbReference type="PROSITE-ProRule" id="PRU00192"/>
    </source>
</evidence>
<proteinExistence type="predicted"/>
<feature type="region of interest" description="Disordered" evidence="6">
    <location>
        <begin position="29"/>
        <end position="68"/>
    </location>
</feature>
<evidence type="ECO:0000256" key="3">
    <source>
        <dbReference type="ARBA" id="ARBA00022949"/>
    </source>
</evidence>
<comment type="subcellular location">
    <subcellularLocation>
        <location evidence="1">Cell junction</location>
    </subcellularLocation>
</comment>
<dbReference type="PANTHER" id="PTHR24216">
    <property type="entry name" value="PAXILLIN-RELATED"/>
    <property type="match status" value="1"/>
</dbReference>
<feature type="coiled-coil region" evidence="5">
    <location>
        <begin position="678"/>
        <end position="705"/>
    </location>
</feature>
<feature type="compositionally biased region" description="Acidic residues" evidence="6">
    <location>
        <begin position="282"/>
        <end position="291"/>
    </location>
</feature>
<feature type="compositionally biased region" description="Polar residues" evidence="6">
    <location>
        <begin position="1931"/>
        <end position="1950"/>
    </location>
</feature>
<feature type="compositionally biased region" description="Polar residues" evidence="6">
    <location>
        <begin position="1145"/>
        <end position="1163"/>
    </location>
</feature>
<dbReference type="CDD" id="cd11782">
    <property type="entry name" value="SH3_Sorbs_2"/>
    <property type="match status" value="1"/>
</dbReference>
<feature type="compositionally biased region" description="Low complexity" evidence="6">
    <location>
        <begin position="947"/>
        <end position="957"/>
    </location>
</feature>
<dbReference type="Pfam" id="PF14604">
    <property type="entry name" value="SH3_9"/>
    <property type="match status" value="1"/>
</dbReference>
<protein>
    <recommendedName>
        <fullName evidence="11">SoHo domain-containing protein</fullName>
    </recommendedName>
</protein>
<feature type="compositionally biased region" description="Basic and acidic residues" evidence="6">
    <location>
        <begin position="648"/>
        <end position="663"/>
    </location>
</feature>
<sequence length="3322" mass="371242">MKCTSCVSSRTKSDDDDDYEVTAEIASPTRTMDKIEEEYRVESPPTIPEQPSTSRGLPSVSIVELPPDYRGESSRVYDIALDKQHSPSPSSSSHFLRPLDVITEESSDISDSENRPLPPKPDLCFPRPKARFKKAKSRNLLKSLLQPKQEQTTCVLVDAKIAESAPEEYRSVCTTEVVPEEILEVEVIDLGSNSSSLADLTEIDDLEEAAESYPSDVIEPERDPDKINNNGTIDMSGGRGGANEFRKATSAPSPPPNRDDNDNEIDLESSATTELAVGGADREEEQVYSEEDNNRYDHDDADADAAAADNRESKTSEIFTQTHAATQCDDADDDDDDDDGEFHENDRNESDRDCEDDRRGSKSSLPADVDRAGVVTQQHRNVIEVKECTEDEPIVIDCDCVVTHLSRPSSSSSGEDRRHPVEVIEDSGGVEPKTIEMTEEREQVPKPPPPIPLPPPPAAVAPKRPPPPPAVIAAPTRTVAPKRPPPPPPSPTSDEVTNLGQDDISGGSTAVACGENAQIHSGSDTGEADSANVDQNSAQDSVDAVVEETATDGDSDSSVLLKFLQDSQPPAAETSVENRPTFGDEKPQQNLPAVKTKIERTVKSDQLNYEIVQDHRVLREETVTTATAAATTHTSTGEVILRRQGSRHQSESHPKEPSPEQKAALVHDLRNEISRIKDAELQEEFRKLELEAARFEEELDKISIMPISTLPPPHSENLTYYVSKQNDFAVERPPPPRSKPPPPVAPQTPSSSTSSVAKSSSNDQLYNEWQQKMEEREARRLHKVIQLSKTSTNDPVPQSQPIPLPAPPKTPPEDPPTEDEYLRKVKDRRRKFTFPATGDGNCEEGNGTASAPATPVAGRKPVPKHIEAEFAQFAEIRKAQQQQQQEEQKPVVKAAAESNAAQSHLQQQQQHQQNRRSRLGINQAKSFQHAPPTTNGSGSTNGHCKPSSVARSSSVGSTDVTAAEETVKVSALIEVHQQKQRELLRQDSYKAAIRSAASASVENISTQNGAGGEEEPPAPVSVSAKCQEFERRLQRSASCDGRKPVVPAPVKNGGGGGGAGGNVSSLSSATKVGGGSVQQTMDSQRRIGVWSPHNRSTEILTKAELAERSKDSGKEPLQPVWTPRSAPPSPVSERREFRPIGFESPTPTRRNLAPPSSASSRAETPQVPAPWNTASGYDRPVEFSATPPTTATTAVRSSTEAAAAASSESSSRRQLHQLQNSNSLPTIGPRDHTPAPAPPSHTVRFAPHVKPVPASPVSPTINTILKSKDGKVSQQVNAFESGGASQQQQQQSNVYQTSSSRTTVTQQHHHQHQQQQQQHQYQRTSSGTRLGGRTSEISTPIKIEYLSEPESSTAVDSARWAAMSQLSPNKLDGIGPTTREGMPLTLRSEVDENNQAKWYKKMYQTLHKAQNDDDFVTVRYKTRRGNFPYKTSGYQSEPEPNYDSDYTIKYSTLDRRRTPTALNPTSYSRFNTLQHGSAIRSGTPQYRNQPGRIENYTPGRSSISEKESKEWWDEVMDIFNGQLEHQKLSTSKTYTEGNLSRALSKEQGGYDSDTTLIFRKKEPPTSAALSPIEQKQYYKNMQAGGEIPVQGFRKPAPEKPKDGDSELQVQIQEVVQEVLPTMATNPFLVPPKEITCYPITSISRPLDMFGPFPKEVRSFVPVAPPAPPNRKSSRSNSTLRIMSQIKTKNYDKKTVVEASSSSAAGTKTLRKVDQYRSKSAGPVFATSYVASSIKEEKNLENSTRVAKRYTYRASSSSPVRKASPSPVAFGRGISKERTFAEEKKRLEQKLPKVCGRDVTVSTSILRNPELKSPNEVKKALRSSYLPLVIDRPERFATASRTLRRISSNFKSASSIYSSKQSLSKASTSSVGAGKKDDKALKVTVSVSSRGKELVRASTTQKPQKTKGKTSPTITIKSNIQKVTKSLGLKSKTPSTQSLARTNSTFSIDSTNSKRKSRASFIPASFTSKKPSTLVPITRKDPAKPSRKSKKVESYSERIVQQNDLVRTDSFFQNLFLRKSSPVPPGCSSGADPPQTSVREKARLWNSLSAKSEPSLKQPNYYLTQAKPVSLSKFKTMDTGYGTCRSGSPTRGTITTGEVIEQVQRYESLIQLTDEEDEFGYLRGRSMKIDYSYHERSKSEPPVQTLIAEVVHTDGPRTLLGRKSVEYSQTTKRSSRSPSCRRIQHFKGEGNVKKIVRARSLSTTDRNANQHSDELVRSHSMNLGSYEKHGPICRHRRSDRFQDLNEFYCSLERLGQLEKVTSSTDLRPRRKEEEIIDFDLWRKVRDQEKVEREMNQLLHRLKQDQRDKDLLFLAHDPDDIRWKSDLDTGLRNKEKSVDDLKGELSKKVLHFEEFTKRELETKKDNYKPLWRGSSVVDVASQMAEKYSGSMSLEADKRYGISNNLLSTLSSDQMKKLKSQLSEIYCQKEEAKAVPKEEYVIHVPEARSKSASSTLKVRSNSVLTKDQVNEAQFRPRIEKESKVATIQKTFEQKNKQDALCQELKNKIMEKHASHTLPSMKKKERPSILPQKEEYFSLQTDYRMTHGGKKFEEASEEVVMRKSRTLDRERPHSYCETESVSSETSNRTVIFRNTSDDVKSKIKYFEERRKEDVPTVTVYHARESSTDEDDTAKVSEERTIEVKTSQGVSPLLNSQSYTDLKDLFGEKPSMMYAYNYQESKQPSKNFTFRSRSSTPEYATCIQTGEVKKIKDKFESLDANMWKQPSRDTSPRQYQSDSELNRPFGEREIVKANRKITVKQHETGDVSRMTHKYEVQSSRARSRKRKERANSPIPKHPLRKDDRFMPHINVISKTASLKREIKSSRSPPRERSTSGGCSGPEVEKIKSKFETVENLSILAHQYPKPADNARSITAPDQSPPGQKPGRRHRHRSDKLRSCSTSPPRHKDKSDGTAFLKQFYDVFAEQKFDPSIHRPKYRYVPDRQLNAEHLWKKIQTMTGSRGGGCTAKASVTFEEFSNVPPAPPMKGTPLPNSSSPYSKSSNEPESPRRYIESDVNIHYKTPIRYEYKEAIPDDELAYRQAEHMRRVYQEERRRKYMHELEDLHNRRHTDNFTPSQKSPIPLNRYEDFEADLSPKPAGGQVLSRTIIARALYNFQGQSARELSFKKGDLIYLRRQIDKNWYEGEHNAMIGLLPANYIEILPREGAKPLPKKPQREGKARAKFNFTAQTAVELSLLKGELVTLTRRVDENWFEGRIGTKKGIFPVSYVEVLTDIGGEESYEIEPIVKPNLQTIQTHTLTTGGYDGLSNGRVSPGIIRETKTVQKTEVLHVDTTNEPISYRARSALFISTGTGSCVLRSNKKQHRRSLL</sequence>
<feature type="compositionally biased region" description="Polar residues" evidence="6">
    <location>
        <begin position="923"/>
        <end position="942"/>
    </location>
</feature>
<feature type="compositionally biased region" description="Pro residues" evidence="6">
    <location>
        <begin position="732"/>
        <end position="746"/>
    </location>
</feature>
<dbReference type="RefSeq" id="XP_062709871.1">
    <property type="nucleotide sequence ID" value="XM_062853887.1"/>
</dbReference>
<dbReference type="Pfam" id="PF00018">
    <property type="entry name" value="SH3_1"/>
    <property type="match status" value="1"/>
</dbReference>
<keyword evidence="2 4" id="KW-0728">SH3 domain</keyword>
<keyword evidence="10" id="KW-1185">Reference proteome</keyword>
<feature type="compositionally biased region" description="Basic and acidic residues" evidence="6">
    <location>
        <begin position="2813"/>
        <end position="2828"/>
    </location>
</feature>
<feature type="compositionally biased region" description="Polar residues" evidence="6">
    <location>
        <begin position="1"/>
        <end position="10"/>
    </location>
</feature>
<feature type="compositionally biased region" description="Pro residues" evidence="6">
    <location>
        <begin position="798"/>
        <end position="814"/>
    </location>
</feature>
<feature type="compositionally biased region" description="Acidic residues" evidence="6">
    <location>
        <begin position="201"/>
        <end position="210"/>
    </location>
</feature>
<dbReference type="PROSITE" id="PS50831">
    <property type="entry name" value="SOHO"/>
    <property type="match status" value="1"/>
</dbReference>
<feature type="region of interest" description="Disordered" evidence="6">
    <location>
        <begin position="1"/>
        <end position="20"/>
    </location>
</feature>
<feature type="region of interest" description="Disordered" evidence="6">
    <location>
        <begin position="2860"/>
        <end position="2907"/>
    </location>
</feature>